<evidence type="ECO:0000313" key="2">
    <source>
        <dbReference type="EMBL" id="ADV81578.1"/>
    </source>
</evidence>
<dbReference type="PANTHER" id="PTHR43640">
    <property type="entry name" value="OS07G0260300 PROTEIN"/>
    <property type="match status" value="1"/>
</dbReference>
<evidence type="ECO:0000259" key="1">
    <source>
        <dbReference type="PROSITE" id="PS51352"/>
    </source>
</evidence>
<dbReference type="RefSeq" id="WP_013567311.1">
    <property type="nucleotide sequence ID" value="NC_014963.1"/>
</dbReference>
<dbReference type="EMBL" id="CP002467">
    <property type="protein sequence ID" value="ADV81578.1"/>
    <property type="molecule type" value="Genomic_DNA"/>
</dbReference>
<dbReference type="InterPro" id="IPR000866">
    <property type="entry name" value="AhpC/TSA"/>
</dbReference>
<dbReference type="AlphaFoldDB" id="E8V6B3"/>
<dbReference type="GO" id="GO:0016209">
    <property type="term" value="F:antioxidant activity"/>
    <property type="evidence" value="ECO:0007669"/>
    <property type="project" value="InterPro"/>
</dbReference>
<dbReference type="InterPro" id="IPR036249">
    <property type="entry name" value="Thioredoxin-like_sf"/>
</dbReference>
<sequence length="204" mass="22548">MARTESNSELSLGTIAPAFELLDVRSNTVLSRDEIFASHPQGCPRLGLLVIFASVHCPFVQHVEDQLARIGRDFNGLAGEGPLAIVAINSNDTDAYPQDAPHFMRFQADRCSWSFPYLVDPSQEVARAYHAACTPDVYLFDRELKLAYHGQIDGTRPNKYADISDGKASDGADLRAAIQNMFARQPPLENQVPALGCNIKWRES</sequence>
<dbReference type="Proteomes" id="UP000006844">
    <property type="component" value="Chromosome"/>
</dbReference>
<dbReference type="eggNOG" id="COG0526">
    <property type="taxonomic scope" value="Bacteria"/>
</dbReference>
<gene>
    <name evidence="2" type="ordered locus">AciPR4_0745</name>
</gene>
<dbReference type="InterPro" id="IPR047262">
    <property type="entry name" value="PRX-like1"/>
</dbReference>
<protein>
    <submittedName>
        <fullName evidence="2">Alkyl hydroperoxide reductase/ Thiol specific antioxidant/ Mal allergen</fullName>
    </submittedName>
</protein>
<dbReference type="STRING" id="401053.AciPR4_0745"/>
<dbReference type="SUPFAM" id="SSF52833">
    <property type="entry name" value="Thioredoxin-like"/>
    <property type="match status" value="1"/>
</dbReference>
<accession>E8V6B3</accession>
<dbReference type="GO" id="GO:0016491">
    <property type="term" value="F:oxidoreductase activity"/>
    <property type="evidence" value="ECO:0007669"/>
    <property type="project" value="InterPro"/>
</dbReference>
<organism evidence="2 3">
    <name type="scientific">Terriglobus saanensis (strain ATCC BAA-1853 / DSM 23119 / SP1PR4)</name>
    <dbReference type="NCBI Taxonomy" id="401053"/>
    <lineage>
        <taxon>Bacteria</taxon>
        <taxon>Pseudomonadati</taxon>
        <taxon>Acidobacteriota</taxon>
        <taxon>Terriglobia</taxon>
        <taxon>Terriglobales</taxon>
        <taxon>Acidobacteriaceae</taxon>
        <taxon>Terriglobus</taxon>
    </lineage>
</organism>
<feature type="domain" description="Thioredoxin" evidence="1">
    <location>
        <begin position="10"/>
        <end position="183"/>
    </location>
</feature>
<dbReference type="PROSITE" id="PS51352">
    <property type="entry name" value="THIOREDOXIN_2"/>
    <property type="match status" value="1"/>
</dbReference>
<evidence type="ECO:0000313" key="3">
    <source>
        <dbReference type="Proteomes" id="UP000006844"/>
    </source>
</evidence>
<dbReference type="HOGENOM" id="CLU_076204_1_0_0"/>
<dbReference type="PANTHER" id="PTHR43640:SF1">
    <property type="entry name" value="THIOREDOXIN-DEPENDENT PEROXIREDOXIN"/>
    <property type="match status" value="1"/>
</dbReference>
<keyword evidence="3" id="KW-1185">Reference proteome</keyword>
<dbReference type="Gene3D" id="3.40.30.10">
    <property type="entry name" value="Glutaredoxin"/>
    <property type="match status" value="1"/>
</dbReference>
<dbReference type="InterPro" id="IPR013766">
    <property type="entry name" value="Thioredoxin_domain"/>
</dbReference>
<dbReference type="CDD" id="cd02969">
    <property type="entry name" value="PRX_like1"/>
    <property type="match status" value="1"/>
</dbReference>
<reference evidence="2 3" key="1">
    <citation type="journal article" date="2012" name="Stand. Genomic Sci.">
        <title>Complete genome sequence of Terriglobus saanensis type strain SP1PR4(T), an Acidobacteria from tundra soil.</title>
        <authorList>
            <person name="Rawat S.R."/>
            <person name="Mannisto M.K."/>
            <person name="Starovoytov V."/>
            <person name="Goodwin L."/>
            <person name="Nolan M."/>
            <person name="Hauser L."/>
            <person name="Land M."/>
            <person name="Davenport K.W."/>
            <person name="Woyke T."/>
            <person name="Haggblom M.M."/>
        </authorList>
    </citation>
    <scope>NUCLEOTIDE SEQUENCE</scope>
    <source>
        <strain evidence="3">ATCC BAA-1853 / DSM 23119 / SP1PR4</strain>
    </source>
</reference>
<dbReference type="Pfam" id="PF00578">
    <property type="entry name" value="AhpC-TSA"/>
    <property type="match status" value="1"/>
</dbReference>
<proteinExistence type="predicted"/>
<name>E8V6B3_TERSS</name>
<dbReference type="KEGG" id="tsa:AciPR4_0745"/>
<dbReference type="OrthoDB" id="9809746at2"/>